<protein>
    <submittedName>
        <fullName evidence="1">Sedlin</fullName>
    </submittedName>
</protein>
<dbReference type="SUPFAM" id="SSF64356">
    <property type="entry name" value="SNARE-like"/>
    <property type="match status" value="1"/>
</dbReference>
<sequence>MYRSLVEVDDNEELIVPLRFYLSLSEDVLPVVIVGTLDNPIYEAHLTTSKSSVSSSVPPAPLSEHPSYSLMAPLISTDPSSEKSVIGYAGKDTDRGRHVVQLVAHASLDAIDSAIWSEKSMYLRQIDRFHEWTVSAWIPPGGMKFILLHEIKNDEGIKSFFFEAWELFVKHQLSPFYEINSPILSSSSFDQFIKLFARKHL</sequence>
<evidence type="ECO:0000313" key="2">
    <source>
        <dbReference type="Proteomes" id="UP001153365"/>
    </source>
</evidence>
<keyword evidence="2" id="KW-1185">Reference proteome</keyword>
<organism evidence="1 2">
    <name type="scientific">Phakopsora pachyrhizi</name>
    <name type="common">Asian soybean rust disease fungus</name>
    <dbReference type="NCBI Taxonomy" id="170000"/>
    <lineage>
        <taxon>Eukaryota</taxon>
        <taxon>Fungi</taxon>
        <taxon>Dikarya</taxon>
        <taxon>Basidiomycota</taxon>
        <taxon>Pucciniomycotina</taxon>
        <taxon>Pucciniomycetes</taxon>
        <taxon>Pucciniales</taxon>
        <taxon>Phakopsoraceae</taxon>
        <taxon>Phakopsora</taxon>
    </lineage>
</organism>
<accession>A0AAV0APG5</accession>
<dbReference type="AlphaFoldDB" id="A0AAV0APG5"/>
<dbReference type="PANTHER" id="PTHR12403">
    <property type="entry name" value="TRAFFICKING PROTEIN PARTICLE COMPLEX SUBUNIT 2"/>
    <property type="match status" value="1"/>
</dbReference>
<dbReference type="EMBL" id="CALTRL010001098">
    <property type="protein sequence ID" value="CAH7670950.1"/>
    <property type="molecule type" value="Genomic_DNA"/>
</dbReference>
<dbReference type="Gene3D" id="3.30.450.70">
    <property type="match status" value="1"/>
</dbReference>
<dbReference type="Pfam" id="PF04628">
    <property type="entry name" value="Sedlin_N"/>
    <property type="match status" value="1"/>
</dbReference>
<dbReference type="InterPro" id="IPR011012">
    <property type="entry name" value="Longin-like_dom_sf"/>
</dbReference>
<dbReference type="InterPro" id="IPR006722">
    <property type="entry name" value="Sedlin"/>
</dbReference>
<dbReference type="CDD" id="cd14825">
    <property type="entry name" value="TRAPPC2_sedlin"/>
    <property type="match status" value="1"/>
</dbReference>
<dbReference type="GO" id="GO:0006888">
    <property type="term" value="P:endoplasmic reticulum to Golgi vesicle-mediated transport"/>
    <property type="evidence" value="ECO:0007669"/>
    <property type="project" value="InterPro"/>
</dbReference>
<gene>
    <name evidence="1" type="ORF">PPACK8108_LOCUS5701</name>
</gene>
<dbReference type="Proteomes" id="UP001153365">
    <property type="component" value="Unassembled WGS sequence"/>
</dbReference>
<proteinExistence type="predicted"/>
<name>A0AAV0APG5_PHAPC</name>
<dbReference type="GO" id="GO:0005737">
    <property type="term" value="C:cytoplasm"/>
    <property type="evidence" value="ECO:0007669"/>
    <property type="project" value="GOC"/>
</dbReference>
<reference evidence="1" key="1">
    <citation type="submission" date="2022-06" db="EMBL/GenBank/DDBJ databases">
        <authorList>
            <consortium name="SYNGENTA / RWTH Aachen University"/>
        </authorList>
    </citation>
    <scope>NUCLEOTIDE SEQUENCE</scope>
</reference>
<comment type="caution">
    <text evidence="1">The sequence shown here is derived from an EMBL/GenBank/DDBJ whole genome shotgun (WGS) entry which is preliminary data.</text>
</comment>
<evidence type="ECO:0000313" key="1">
    <source>
        <dbReference type="EMBL" id="CAH7670950.1"/>
    </source>
</evidence>